<dbReference type="RefSeq" id="WP_013768468.1">
    <property type="nucleotide sequence ID" value="NC_015510.1"/>
</dbReference>
<evidence type="ECO:0000256" key="2">
    <source>
        <dbReference type="ARBA" id="ARBA00023180"/>
    </source>
</evidence>
<dbReference type="Proteomes" id="UP000008461">
    <property type="component" value="Chromosome"/>
</dbReference>
<dbReference type="NCBIfam" id="TIGR04183">
    <property type="entry name" value="Por_Secre_tail"/>
    <property type="match status" value="1"/>
</dbReference>
<evidence type="ECO:0000313" key="6">
    <source>
        <dbReference type="EMBL" id="AEE53946.1"/>
    </source>
</evidence>
<evidence type="ECO:0000256" key="3">
    <source>
        <dbReference type="SAM" id="SignalP"/>
    </source>
</evidence>
<feature type="domain" description="Secretion system C-terminal sorting" evidence="5">
    <location>
        <begin position="706"/>
        <end position="779"/>
    </location>
</feature>
<dbReference type="InterPro" id="IPR026444">
    <property type="entry name" value="Secre_tail"/>
</dbReference>
<dbReference type="GO" id="GO:0008233">
    <property type="term" value="F:peptidase activity"/>
    <property type="evidence" value="ECO:0007669"/>
    <property type="project" value="UniProtKB-KW"/>
</dbReference>
<dbReference type="Pfam" id="PF02225">
    <property type="entry name" value="PA"/>
    <property type="match status" value="1"/>
</dbReference>
<evidence type="ECO:0000259" key="4">
    <source>
        <dbReference type="Pfam" id="PF02225"/>
    </source>
</evidence>
<evidence type="ECO:0000313" key="7">
    <source>
        <dbReference type="Proteomes" id="UP000008461"/>
    </source>
</evidence>
<feature type="signal peptide" evidence="3">
    <location>
        <begin position="1"/>
        <end position="29"/>
    </location>
</feature>
<dbReference type="InterPro" id="IPR046450">
    <property type="entry name" value="PA_dom_sf"/>
</dbReference>
<dbReference type="CDD" id="cd04818">
    <property type="entry name" value="PA_subtilisin_1"/>
    <property type="match status" value="1"/>
</dbReference>
<reference key="2">
    <citation type="submission" date="2011-04" db="EMBL/GenBank/DDBJ databases">
        <title>Complete sequence of chromosome of Haliscomenobacter hydrossis DSM 1100.</title>
        <authorList>
            <consortium name="US DOE Joint Genome Institute (JGI-PGF)"/>
            <person name="Lucas S."/>
            <person name="Han J."/>
            <person name="Lapidus A."/>
            <person name="Bruce D."/>
            <person name="Goodwin L."/>
            <person name="Pitluck S."/>
            <person name="Peters L."/>
            <person name="Kyrpides N."/>
            <person name="Mavromatis K."/>
            <person name="Ivanova N."/>
            <person name="Ovchinnikova G."/>
            <person name="Pagani I."/>
            <person name="Daligault H."/>
            <person name="Detter J.C."/>
            <person name="Han C."/>
            <person name="Land M."/>
            <person name="Hauser L."/>
            <person name="Markowitz V."/>
            <person name="Cheng J.-F."/>
            <person name="Hugenholtz P."/>
            <person name="Woyke T."/>
            <person name="Wu D."/>
            <person name="Verbarg S."/>
            <person name="Frueling A."/>
            <person name="Brambilla E."/>
            <person name="Klenk H.-P."/>
            <person name="Eisen J.A."/>
        </authorList>
    </citation>
    <scope>NUCLEOTIDE SEQUENCE</scope>
    <source>
        <strain>DSM 1100</strain>
    </source>
</reference>
<gene>
    <name evidence="6" type="ordered locus">Halhy_6124</name>
</gene>
<name>F4L3J6_HALH1</name>
<evidence type="ECO:0000259" key="5">
    <source>
        <dbReference type="Pfam" id="PF18962"/>
    </source>
</evidence>
<keyword evidence="2" id="KW-0325">Glycoprotein</keyword>
<keyword evidence="1 3" id="KW-0732">Signal</keyword>
<proteinExistence type="predicted"/>
<dbReference type="OrthoDB" id="5377264at2"/>
<dbReference type="PANTHER" id="PTHR22702">
    <property type="entry name" value="PROTEASE-ASSOCIATED DOMAIN-CONTAINING PROTEIN"/>
    <property type="match status" value="1"/>
</dbReference>
<dbReference type="Gene3D" id="2.60.120.200">
    <property type="match status" value="1"/>
</dbReference>
<dbReference type="eggNOG" id="COG4412">
    <property type="taxonomic scope" value="Bacteria"/>
</dbReference>
<keyword evidence="7" id="KW-1185">Reference proteome</keyword>
<dbReference type="SUPFAM" id="SSF52025">
    <property type="entry name" value="PA domain"/>
    <property type="match status" value="1"/>
</dbReference>
<dbReference type="AlphaFoldDB" id="F4L3J6"/>
<sequence length="781" mass="84657">MRSFTCFCSAVCSTSLLLTLLTISSHTYAQTSSHIVTVTAPASIVGDYAAEMAAFGRNFCSISGQLVLARDASNGTLGCSTSPITTDLTGKIAVIDRGTCNFSEKVYNAQLKGAIAVIIVNTVNNINLLMSGGDNANLVTIPSFVVSLGTGATIKPLLGAGVNVTIKSATPDPVDPALVVWGANAKEGEFDGGLNGWKSNTISCSGKPNTATAWSWIPSNAFPSPCLTEGSFIFLSPSRCNGAMIMNAATLDLANSASCTNFAGGPCPAPHSAELVSPTIKVTKGSALNVTFYQTLTHFYGSEYFVDWSKDGGKTWVSTQINEEVRAFEDNAVALKSVRLLGSETADSVKIKFRYDGNFYHWAIDDVKLSKREANNLALTQFYALSPNMQQPAAQAETIPYGAAVDNVGANAQTNLKLYINAIDSTTAVRVFRDSVTALSIAPNQIDTAIFAPKFLPNKKGTYAMIYQASADSADYNRDDNLEGFFFRVTDTTFAKELGASFYTLPGDNWDVNEPHSAAYGNSYYIVKGKGNYLRSVSFGMNNGADLVGTPLIFSLYKWNDENFDALVQVKERTLVAERFYDPTGNETGARLITVPFPEQGEPPVQLEDTTTYLIMCEYYAGDDTDLELMLNDTYDRRPMLLTGFATDKPRYASFTALDSDLATVTYSPTGYGLENVYVIRMNVGPLVITSDRDIPSITNEFAITPNPAREHVYLQLALNQTSKQANVRVMDMAGRQIIEKVYNNVKRDQYQISVDGLPAGTYLMQVTTENGTGTKKFVKN</sequence>
<reference evidence="6 7" key="1">
    <citation type="journal article" date="2011" name="Stand. Genomic Sci.">
        <title>Complete genome sequence of Haliscomenobacter hydrossis type strain (O).</title>
        <authorList>
            <consortium name="US DOE Joint Genome Institute (JGI-PGF)"/>
            <person name="Daligault H."/>
            <person name="Lapidus A."/>
            <person name="Zeytun A."/>
            <person name="Nolan M."/>
            <person name="Lucas S."/>
            <person name="Del Rio T.G."/>
            <person name="Tice H."/>
            <person name="Cheng J.F."/>
            <person name="Tapia R."/>
            <person name="Han C."/>
            <person name="Goodwin L."/>
            <person name="Pitluck S."/>
            <person name="Liolios K."/>
            <person name="Pagani I."/>
            <person name="Ivanova N."/>
            <person name="Huntemann M."/>
            <person name="Mavromatis K."/>
            <person name="Mikhailova N."/>
            <person name="Pati A."/>
            <person name="Chen A."/>
            <person name="Palaniappan K."/>
            <person name="Land M."/>
            <person name="Hauser L."/>
            <person name="Brambilla E.M."/>
            <person name="Rohde M."/>
            <person name="Verbarg S."/>
            <person name="Goker M."/>
            <person name="Bristow J."/>
            <person name="Eisen J.A."/>
            <person name="Markowitz V."/>
            <person name="Hugenholtz P."/>
            <person name="Kyrpides N.C."/>
            <person name="Klenk H.P."/>
            <person name="Woyke T."/>
        </authorList>
    </citation>
    <scope>NUCLEOTIDE SEQUENCE [LARGE SCALE GENOMIC DNA]</scope>
    <source>
        <strain evidence="7">ATCC 27775 / DSM 1100 / LMG 10767 / O</strain>
    </source>
</reference>
<evidence type="ECO:0000256" key="1">
    <source>
        <dbReference type="ARBA" id="ARBA00022729"/>
    </source>
</evidence>
<dbReference type="Pfam" id="PF18962">
    <property type="entry name" value="Por_Secre_tail"/>
    <property type="match status" value="1"/>
</dbReference>
<dbReference type="GO" id="GO:0006508">
    <property type="term" value="P:proteolysis"/>
    <property type="evidence" value="ECO:0007669"/>
    <property type="project" value="UniProtKB-KW"/>
</dbReference>
<feature type="domain" description="PA" evidence="4">
    <location>
        <begin position="63"/>
        <end position="154"/>
    </location>
</feature>
<dbReference type="HOGENOM" id="CLU_358550_0_0_10"/>
<keyword evidence="6" id="KW-0645">Protease</keyword>
<protein>
    <submittedName>
        <fullName evidence="6">Protease-associated PA domain protein</fullName>
    </submittedName>
</protein>
<dbReference type="KEGG" id="hhy:Halhy_6124"/>
<dbReference type="InterPro" id="IPR003137">
    <property type="entry name" value="PA_domain"/>
</dbReference>
<dbReference type="PANTHER" id="PTHR22702:SF1">
    <property type="entry name" value="PROTEASE-ASSOCIATED DOMAIN-CONTAINING PROTEIN 1"/>
    <property type="match status" value="1"/>
</dbReference>
<feature type="chain" id="PRO_5003312479" evidence="3">
    <location>
        <begin position="30"/>
        <end position="781"/>
    </location>
</feature>
<organism evidence="6 7">
    <name type="scientific">Haliscomenobacter hydrossis (strain ATCC 27775 / DSM 1100 / LMG 10767 / O)</name>
    <dbReference type="NCBI Taxonomy" id="760192"/>
    <lineage>
        <taxon>Bacteria</taxon>
        <taxon>Pseudomonadati</taxon>
        <taxon>Bacteroidota</taxon>
        <taxon>Saprospiria</taxon>
        <taxon>Saprospirales</taxon>
        <taxon>Haliscomenobacteraceae</taxon>
        <taxon>Haliscomenobacter</taxon>
    </lineage>
</organism>
<accession>F4L3J6</accession>
<dbReference type="Gene3D" id="3.50.30.30">
    <property type="match status" value="1"/>
</dbReference>
<keyword evidence="6" id="KW-0378">Hydrolase</keyword>
<dbReference type="EMBL" id="CP002691">
    <property type="protein sequence ID" value="AEE53946.1"/>
    <property type="molecule type" value="Genomic_DNA"/>
</dbReference>